<dbReference type="Proteomes" id="UP000290560">
    <property type="component" value="Unassembled WGS sequence"/>
</dbReference>
<keyword evidence="4" id="KW-0862">Zinc</keyword>
<dbReference type="CDD" id="cd00202">
    <property type="entry name" value="ZnF_GATA"/>
    <property type="match status" value="1"/>
</dbReference>
<dbReference type="PROSITE" id="PS50114">
    <property type="entry name" value="GATA_ZN_FINGER_2"/>
    <property type="match status" value="1"/>
</dbReference>
<dbReference type="InterPro" id="IPR000679">
    <property type="entry name" value="Znf_GATA"/>
</dbReference>
<feature type="region of interest" description="Disordered" evidence="7">
    <location>
        <begin position="353"/>
        <end position="392"/>
    </location>
</feature>
<keyword evidence="3 6" id="KW-0863">Zinc-finger</keyword>
<feature type="compositionally biased region" description="Low complexity" evidence="7">
    <location>
        <begin position="76"/>
        <end position="86"/>
    </location>
</feature>
<proteinExistence type="inferred from homology"/>
<evidence type="ECO:0000256" key="5">
    <source>
        <dbReference type="ARBA" id="ARBA00023159"/>
    </source>
</evidence>
<evidence type="ECO:0000259" key="8">
    <source>
        <dbReference type="PROSITE" id="PS50114"/>
    </source>
</evidence>
<dbReference type="PANTHER" id="PTHR45658:SF92">
    <property type="entry name" value="GATA TRANSCRIPTION FACTOR 5"/>
    <property type="match status" value="1"/>
</dbReference>
<dbReference type="Gene3D" id="3.30.50.10">
    <property type="entry name" value="Erythroid Transcription Factor GATA-1, subunit A"/>
    <property type="match status" value="1"/>
</dbReference>
<name>A0A445MJG5_ENSVE</name>
<accession>A0A445MJG5</accession>
<feature type="compositionally biased region" description="Low complexity" evidence="7">
    <location>
        <begin position="152"/>
        <end position="168"/>
    </location>
</feature>
<dbReference type="GO" id="GO:0005634">
    <property type="term" value="C:nucleus"/>
    <property type="evidence" value="ECO:0007669"/>
    <property type="project" value="TreeGrafter"/>
</dbReference>
<reference evidence="9" key="1">
    <citation type="journal article" date="2018" name="Data Brief">
        <title>Genome sequence data from 17 accessions of Ensete ventricosum, a staple food crop for millions in Ethiopia.</title>
        <authorList>
            <person name="Yemataw Z."/>
            <person name="Muzemil S."/>
            <person name="Ambachew D."/>
            <person name="Tripathi L."/>
            <person name="Tesfaye K."/>
            <person name="Chala A."/>
            <person name="Farbos A."/>
            <person name="O'Neill P."/>
            <person name="Moore K."/>
            <person name="Grant M."/>
            <person name="Studholme D.J."/>
        </authorList>
    </citation>
    <scope>NUCLEOTIDE SEQUENCE [LARGE SCALE GENOMIC DNA]</scope>
    <source>
        <tissue evidence="9">Leaf</tissue>
    </source>
</reference>
<dbReference type="EMBL" id="KV876207">
    <property type="protein sequence ID" value="RZR74348.1"/>
    <property type="molecule type" value="Genomic_DNA"/>
</dbReference>
<comment type="similarity">
    <text evidence="1">Belongs to the type IV zinc-finger family. Class A subfamily.</text>
</comment>
<dbReference type="InterPro" id="IPR051140">
    <property type="entry name" value="GATA_TF"/>
</dbReference>
<dbReference type="PANTHER" id="PTHR45658">
    <property type="entry name" value="GATA TRANSCRIPTION FACTOR"/>
    <property type="match status" value="1"/>
</dbReference>
<dbReference type="InterPro" id="IPR013088">
    <property type="entry name" value="Znf_NHR/GATA"/>
</dbReference>
<protein>
    <recommendedName>
        <fullName evidence="8">GATA-type domain-containing protein</fullName>
    </recommendedName>
</protein>
<dbReference type="GO" id="GO:0006355">
    <property type="term" value="P:regulation of DNA-templated transcription"/>
    <property type="evidence" value="ECO:0007669"/>
    <property type="project" value="InterPro"/>
</dbReference>
<dbReference type="AlphaFoldDB" id="A0A445MJG5"/>
<gene>
    <name evidence="9" type="ORF">BHM03_00035751</name>
</gene>
<dbReference type="PROSITE" id="PS00344">
    <property type="entry name" value="GATA_ZN_FINGER_1"/>
    <property type="match status" value="1"/>
</dbReference>
<organism evidence="9">
    <name type="scientific">Ensete ventricosum</name>
    <name type="common">Abyssinian banana</name>
    <name type="synonym">Musa ensete</name>
    <dbReference type="NCBI Taxonomy" id="4639"/>
    <lineage>
        <taxon>Eukaryota</taxon>
        <taxon>Viridiplantae</taxon>
        <taxon>Streptophyta</taxon>
        <taxon>Embryophyta</taxon>
        <taxon>Tracheophyta</taxon>
        <taxon>Spermatophyta</taxon>
        <taxon>Magnoliopsida</taxon>
        <taxon>Liliopsida</taxon>
        <taxon>Zingiberales</taxon>
        <taxon>Musaceae</taxon>
        <taxon>Ensete</taxon>
    </lineage>
</organism>
<dbReference type="GO" id="GO:0043565">
    <property type="term" value="F:sequence-specific DNA binding"/>
    <property type="evidence" value="ECO:0007669"/>
    <property type="project" value="InterPro"/>
</dbReference>
<dbReference type="FunFam" id="3.30.50.10:FF:000018">
    <property type="entry name" value="GATA transcription factor"/>
    <property type="match status" value="1"/>
</dbReference>
<dbReference type="GO" id="GO:0008270">
    <property type="term" value="F:zinc ion binding"/>
    <property type="evidence" value="ECO:0007669"/>
    <property type="project" value="UniProtKB-KW"/>
</dbReference>
<evidence type="ECO:0000256" key="2">
    <source>
        <dbReference type="ARBA" id="ARBA00022723"/>
    </source>
</evidence>
<feature type="compositionally biased region" description="Basic residues" evidence="7">
    <location>
        <begin position="367"/>
        <end position="376"/>
    </location>
</feature>
<evidence type="ECO:0000256" key="4">
    <source>
        <dbReference type="ARBA" id="ARBA00022833"/>
    </source>
</evidence>
<evidence type="ECO:0000256" key="3">
    <source>
        <dbReference type="ARBA" id="ARBA00022771"/>
    </source>
</evidence>
<sequence>MFHQTLIPSSVSSSPPSTLSSLFFDPSSASFPGPLQPPSLVPPLVYSSCAQVESEARMEEALRSSLRPESGLSSGQQQQHQHQRQQNKGTLSEDGGWSAERGNLCGEGFLVDDLLNLGDYADNDKEAEVSVVREEVEAKAHQAADAEHRGISDSNSSSPCSSTSALSFQPPPPPPLSDISLPVSLPSPRRQSWTTITKFFDGFAFFSLVLWLRFVQAHDVEELEWVSYIIDDSLSEFPHCPAVGGDHFPSPSQSHKKTEEPPAAAPQVASSLDSAVCGLSTEGMASVKAKRSKRLRPRPAHSPARYMSVPVLFADSLSSPTNTSSSASSSCSTPCLLYDHNTVAGGDQSFLLHEVPQPPLAPATKPGPKKRGRKPKPSPTASGSGDRRCSHCGVQKTPQWRAGPLGAKTLCNACGVRFKSGRLLPEYRPACSPTFVSHIHSNSHRKVLEMRRKKEAQLPSAPVASF</sequence>
<keyword evidence="2" id="KW-0479">Metal-binding</keyword>
<feature type="region of interest" description="Disordered" evidence="7">
    <location>
        <begin position="57"/>
        <end position="98"/>
    </location>
</feature>
<feature type="compositionally biased region" description="Basic and acidic residues" evidence="7">
    <location>
        <begin position="134"/>
        <end position="151"/>
    </location>
</feature>
<feature type="domain" description="GATA-type" evidence="8">
    <location>
        <begin position="383"/>
        <end position="419"/>
    </location>
</feature>
<evidence type="ECO:0000256" key="7">
    <source>
        <dbReference type="SAM" id="MobiDB-lite"/>
    </source>
</evidence>
<evidence type="ECO:0000256" key="6">
    <source>
        <dbReference type="PROSITE-ProRule" id="PRU00094"/>
    </source>
</evidence>
<feature type="region of interest" description="Disordered" evidence="7">
    <location>
        <begin position="134"/>
        <end position="183"/>
    </location>
</feature>
<keyword evidence="5" id="KW-0010">Activator</keyword>
<evidence type="ECO:0000256" key="1">
    <source>
        <dbReference type="ARBA" id="ARBA00005694"/>
    </source>
</evidence>
<dbReference type="GO" id="GO:0030154">
    <property type="term" value="P:cell differentiation"/>
    <property type="evidence" value="ECO:0007669"/>
    <property type="project" value="TreeGrafter"/>
</dbReference>
<feature type="compositionally biased region" description="Low complexity" evidence="7">
    <location>
        <begin position="8"/>
        <end position="28"/>
    </location>
</feature>
<feature type="region of interest" description="Disordered" evidence="7">
    <location>
        <begin position="1"/>
        <end position="37"/>
    </location>
</feature>
<dbReference type="SMART" id="SM00401">
    <property type="entry name" value="ZnF_GATA"/>
    <property type="match status" value="1"/>
</dbReference>
<dbReference type="SUPFAM" id="SSF57716">
    <property type="entry name" value="Glucocorticoid receptor-like (DNA-binding domain)"/>
    <property type="match status" value="1"/>
</dbReference>
<feature type="region of interest" description="Disordered" evidence="7">
    <location>
        <begin position="245"/>
        <end position="267"/>
    </location>
</feature>
<evidence type="ECO:0000313" key="9">
    <source>
        <dbReference type="EMBL" id="RZR74348.1"/>
    </source>
</evidence>
<dbReference type="Pfam" id="PF00320">
    <property type="entry name" value="GATA"/>
    <property type="match status" value="1"/>
</dbReference>